<dbReference type="SMART" id="SM00354">
    <property type="entry name" value="HTH_LACI"/>
    <property type="match status" value="1"/>
</dbReference>
<dbReference type="SUPFAM" id="SSF47413">
    <property type="entry name" value="lambda repressor-like DNA-binding domains"/>
    <property type="match status" value="1"/>
</dbReference>
<gene>
    <name evidence="5" type="ORF">ENW00_03415</name>
</gene>
<dbReference type="Gene3D" id="1.10.260.40">
    <property type="entry name" value="lambda repressor-like DNA-binding domains"/>
    <property type="match status" value="1"/>
</dbReference>
<sequence>MRHVTIRDVAKLAGVGIATASRALNNRGEVSPATRKRVLEAAQKLGYVPNSLARGLLSGKTKKIGVIITTILNPFYANLVSGIESILVSRGYNLILYNSNEDPKKEKEAILSLIGQRVDGIILAPIEYESQNVKYLCENQIPFVLVARRTADENTNYVVCDDFLVGKMATEHLIERGYRKIFFLNSWRNSSAKLRLEGYKTALREAGLLINPKLIYSLHPNSDLKAIIENIFSMKTRPTAIFCFCDSIAVEVMKILKNMKLRIPDDVAIVGCDNLDYTELLNPSLTTIDISKYDMGVKAAEALLEILNTENAEKHLFQKVFTPKLVVREST</sequence>
<dbReference type="InterPro" id="IPR000843">
    <property type="entry name" value="HTH_LacI"/>
</dbReference>
<accession>A0A7C3MJ54</accession>
<organism evidence="5">
    <name type="scientific">Dictyoglomus thermophilum</name>
    <dbReference type="NCBI Taxonomy" id="14"/>
    <lineage>
        <taxon>Bacteria</taxon>
        <taxon>Pseudomonadati</taxon>
        <taxon>Dictyoglomota</taxon>
        <taxon>Dictyoglomia</taxon>
        <taxon>Dictyoglomales</taxon>
        <taxon>Dictyoglomaceae</taxon>
        <taxon>Dictyoglomus</taxon>
    </lineage>
</organism>
<dbReference type="CDD" id="cd01392">
    <property type="entry name" value="HTH_LacI"/>
    <property type="match status" value="1"/>
</dbReference>
<evidence type="ECO:0000259" key="4">
    <source>
        <dbReference type="PROSITE" id="PS50932"/>
    </source>
</evidence>
<dbReference type="SUPFAM" id="SSF53822">
    <property type="entry name" value="Periplasmic binding protein-like I"/>
    <property type="match status" value="1"/>
</dbReference>
<dbReference type="PANTHER" id="PTHR30146">
    <property type="entry name" value="LACI-RELATED TRANSCRIPTIONAL REPRESSOR"/>
    <property type="match status" value="1"/>
</dbReference>
<protein>
    <submittedName>
        <fullName evidence="5">LacI family transcriptional regulator</fullName>
    </submittedName>
</protein>
<dbReference type="Pfam" id="PF00356">
    <property type="entry name" value="LacI"/>
    <property type="match status" value="1"/>
</dbReference>
<dbReference type="InterPro" id="IPR010982">
    <property type="entry name" value="Lambda_DNA-bd_dom_sf"/>
</dbReference>
<evidence type="ECO:0000256" key="1">
    <source>
        <dbReference type="ARBA" id="ARBA00023015"/>
    </source>
</evidence>
<dbReference type="InterPro" id="IPR046335">
    <property type="entry name" value="LacI/GalR-like_sensor"/>
</dbReference>
<dbReference type="CDD" id="cd06267">
    <property type="entry name" value="PBP1_LacI_sugar_binding-like"/>
    <property type="match status" value="1"/>
</dbReference>
<keyword evidence="3" id="KW-0804">Transcription</keyword>
<dbReference type="AlphaFoldDB" id="A0A7C3MJ54"/>
<evidence type="ECO:0000313" key="5">
    <source>
        <dbReference type="EMBL" id="HFX13193.1"/>
    </source>
</evidence>
<dbReference type="PROSITE" id="PS50932">
    <property type="entry name" value="HTH_LACI_2"/>
    <property type="match status" value="1"/>
</dbReference>
<dbReference type="GO" id="GO:0000976">
    <property type="term" value="F:transcription cis-regulatory region binding"/>
    <property type="evidence" value="ECO:0007669"/>
    <property type="project" value="TreeGrafter"/>
</dbReference>
<comment type="caution">
    <text evidence="5">The sequence shown here is derived from an EMBL/GenBank/DDBJ whole genome shotgun (WGS) entry which is preliminary data.</text>
</comment>
<dbReference type="Gene3D" id="3.40.50.2300">
    <property type="match status" value="2"/>
</dbReference>
<feature type="domain" description="HTH lacI-type" evidence="4">
    <location>
        <begin position="4"/>
        <end position="58"/>
    </location>
</feature>
<dbReference type="PROSITE" id="PS00356">
    <property type="entry name" value="HTH_LACI_1"/>
    <property type="match status" value="1"/>
</dbReference>
<keyword evidence="2" id="KW-0238">DNA-binding</keyword>
<dbReference type="EMBL" id="DTIN01000011">
    <property type="protein sequence ID" value="HFX13193.1"/>
    <property type="molecule type" value="Genomic_DNA"/>
</dbReference>
<evidence type="ECO:0000256" key="2">
    <source>
        <dbReference type="ARBA" id="ARBA00023125"/>
    </source>
</evidence>
<evidence type="ECO:0000256" key="3">
    <source>
        <dbReference type="ARBA" id="ARBA00023163"/>
    </source>
</evidence>
<proteinExistence type="predicted"/>
<name>A0A7C3MJ54_DICTH</name>
<keyword evidence="1" id="KW-0805">Transcription regulation</keyword>
<dbReference type="InterPro" id="IPR028082">
    <property type="entry name" value="Peripla_BP_I"/>
</dbReference>
<reference evidence="5" key="1">
    <citation type="journal article" date="2020" name="mSystems">
        <title>Genome- and Community-Level Interaction Insights into Carbon Utilization and Element Cycling Functions of Hydrothermarchaeota in Hydrothermal Sediment.</title>
        <authorList>
            <person name="Zhou Z."/>
            <person name="Liu Y."/>
            <person name="Xu W."/>
            <person name="Pan J."/>
            <person name="Luo Z.H."/>
            <person name="Li M."/>
        </authorList>
    </citation>
    <scope>NUCLEOTIDE SEQUENCE [LARGE SCALE GENOMIC DNA]</scope>
    <source>
        <strain evidence="5">SpSt-81</strain>
    </source>
</reference>
<dbReference type="Pfam" id="PF13377">
    <property type="entry name" value="Peripla_BP_3"/>
    <property type="match status" value="1"/>
</dbReference>
<dbReference type="GO" id="GO:0003700">
    <property type="term" value="F:DNA-binding transcription factor activity"/>
    <property type="evidence" value="ECO:0007669"/>
    <property type="project" value="TreeGrafter"/>
</dbReference>
<dbReference type="PANTHER" id="PTHR30146:SF154">
    <property type="entry name" value="TRANSCRIPTION REGULATOR, MEMBER OF GALR FAMILY"/>
    <property type="match status" value="1"/>
</dbReference>